<gene>
    <name evidence="1" type="ORF">Amon02_000079000</name>
</gene>
<dbReference type="Proteomes" id="UP001165064">
    <property type="component" value="Unassembled WGS sequence"/>
</dbReference>
<accession>A0ACB5SSV2</accession>
<organism evidence="1 2">
    <name type="scientific">Ambrosiozyma monospora</name>
    <name type="common">Yeast</name>
    <name type="synonym">Endomycopsis monosporus</name>
    <dbReference type="NCBI Taxonomy" id="43982"/>
    <lineage>
        <taxon>Eukaryota</taxon>
        <taxon>Fungi</taxon>
        <taxon>Dikarya</taxon>
        <taxon>Ascomycota</taxon>
        <taxon>Saccharomycotina</taxon>
        <taxon>Pichiomycetes</taxon>
        <taxon>Pichiales</taxon>
        <taxon>Pichiaceae</taxon>
        <taxon>Ambrosiozyma</taxon>
    </lineage>
</organism>
<reference evidence="1" key="1">
    <citation type="submission" date="2023-04" db="EMBL/GenBank/DDBJ databases">
        <title>Ambrosiozyma monospora NBRC 10751.</title>
        <authorList>
            <person name="Ichikawa N."/>
            <person name="Sato H."/>
            <person name="Tonouchi N."/>
        </authorList>
    </citation>
    <scope>NUCLEOTIDE SEQUENCE</scope>
    <source>
        <strain evidence="1">NBRC 10751</strain>
    </source>
</reference>
<evidence type="ECO:0000313" key="1">
    <source>
        <dbReference type="EMBL" id="GME71977.1"/>
    </source>
</evidence>
<evidence type="ECO:0000313" key="2">
    <source>
        <dbReference type="Proteomes" id="UP001165064"/>
    </source>
</evidence>
<proteinExistence type="predicted"/>
<comment type="caution">
    <text evidence="1">The sequence shown here is derived from an EMBL/GenBank/DDBJ whole genome shotgun (WGS) entry which is preliminary data.</text>
</comment>
<name>A0ACB5SSV2_AMBMO</name>
<protein>
    <submittedName>
        <fullName evidence="1">Unnamed protein product</fullName>
    </submittedName>
</protein>
<dbReference type="EMBL" id="BSXS01000319">
    <property type="protein sequence ID" value="GME71977.1"/>
    <property type="molecule type" value="Genomic_DNA"/>
</dbReference>
<sequence>MVALLPLTTAAFLFFIRPGYGDLATLDDYDSEVADQATFAAVLDDLFEYKDYYYTSIDSELYEEATSLYYEAENGLSSVSDYDTTSLDELSTVITSLFSELRVSDYFSIQDAITNSYIEEYSYSYGTTPTITDFTYATATGSPYDVDGEYGPDPSSTDTPYGEDEDDNNYYYDDTLYTTGTSDYYDNDDDYENGYEDGYEVGYNDGYGDESDDDGYDGAEATPYPYYDEPTTVDGSR</sequence>
<keyword evidence="2" id="KW-1185">Reference proteome</keyword>